<reference evidence="1" key="1">
    <citation type="submission" date="2021-06" db="EMBL/GenBank/DDBJ databases">
        <authorList>
            <person name="Kallberg Y."/>
            <person name="Tangrot J."/>
            <person name="Rosling A."/>
        </authorList>
    </citation>
    <scope>NUCLEOTIDE SEQUENCE</scope>
    <source>
        <strain evidence="1">28 12/20/2015</strain>
    </source>
</reference>
<evidence type="ECO:0000313" key="2">
    <source>
        <dbReference type="Proteomes" id="UP000789366"/>
    </source>
</evidence>
<name>A0ACA9Q718_9GLOM</name>
<organism evidence="1 2">
    <name type="scientific">Cetraspora pellucida</name>
    <dbReference type="NCBI Taxonomy" id="1433469"/>
    <lineage>
        <taxon>Eukaryota</taxon>
        <taxon>Fungi</taxon>
        <taxon>Fungi incertae sedis</taxon>
        <taxon>Mucoromycota</taxon>
        <taxon>Glomeromycotina</taxon>
        <taxon>Glomeromycetes</taxon>
        <taxon>Diversisporales</taxon>
        <taxon>Gigasporaceae</taxon>
        <taxon>Cetraspora</taxon>
    </lineage>
</organism>
<evidence type="ECO:0000313" key="1">
    <source>
        <dbReference type="EMBL" id="CAG8736898.1"/>
    </source>
</evidence>
<proteinExistence type="predicted"/>
<feature type="non-terminal residue" evidence="1">
    <location>
        <position position="260"/>
    </location>
</feature>
<protein>
    <submittedName>
        <fullName evidence="1">16357_t:CDS:1</fullName>
    </submittedName>
</protein>
<gene>
    <name evidence="1" type="ORF">SPELUC_LOCUS13506</name>
</gene>
<comment type="caution">
    <text evidence="1">The sequence shown here is derived from an EMBL/GenBank/DDBJ whole genome shotgun (WGS) entry which is preliminary data.</text>
</comment>
<dbReference type="EMBL" id="CAJVPW010036048">
    <property type="protein sequence ID" value="CAG8736898.1"/>
    <property type="molecule type" value="Genomic_DNA"/>
</dbReference>
<accession>A0ACA9Q718</accession>
<sequence length="260" mass="30616">MSYYCNRCNIYTDHQSIFCSQTQCLKCKEFGHINFYCPTLPCRVCRATDHTLLTCPYEPIHSKNYIYGKTKRGLLDCGCDKKKLIEKREELQKDQASLSKKRQYHCCDCKAILYIDKITKINNMFLCFGCKKQFIERLPDNDKRKIQFINSPENQRDIVTCVVCEKEHHRFSYLDGIGDFCDYHCQAAYKVYQDIQNPNKDLWTCILHWTETERLSAYKLNQSAILRTVLKMKKLLFLSYEKALKDQEGDFFNAAGETDS</sequence>
<keyword evidence="2" id="KW-1185">Reference proteome</keyword>
<dbReference type="Proteomes" id="UP000789366">
    <property type="component" value="Unassembled WGS sequence"/>
</dbReference>